<organism evidence="1 2">
    <name type="scientific">Ditylenchus destructor</name>
    <dbReference type="NCBI Taxonomy" id="166010"/>
    <lineage>
        <taxon>Eukaryota</taxon>
        <taxon>Metazoa</taxon>
        <taxon>Ecdysozoa</taxon>
        <taxon>Nematoda</taxon>
        <taxon>Chromadorea</taxon>
        <taxon>Rhabditida</taxon>
        <taxon>Tylenchina</taxon>
        <taxon>Tylenchomorpha</taxon>
        <taxon>Sphaerularioidea</taxon>
        <taxon>Anguinidae</taxon>
        <taxon>Anguininae</taxon>
        <taxon>Ditylenchus</taxon>
    </lineage>
</organism>
<comment type="caution">
    <text evidence="1">The sequence shown here is derived from an EMBL/GenBank/DDBJ whole genome shotgun (WGS) entry which is preliminary data.</text>
</comment>
<keyword evidence="2" id="KW-1185">Reference proteome</keyword>
<evidence type="ECO:0008006" key="3">
    <source>
        <dbReference type="Google" id="ProtNLM"/>
    </source>
</evidence>
<dbReference type="AlphaFoldDB" id="A0AAD4MPV9"/>
<dbReference type="Proteomes" id="UP001201812">
    <property type="component" value="Unassembled WGS sequence"/>
</dbReference>
<proteinExistence type="predicted"/>
<accession>A0AAD4MPV9</accession>
<sequence length="330" mass="37507">MAYILMMNVLSNFNRDELEIVSVTSRLFAKVVRHEFSIHPFRFFKLLDIHAGENVAIRLRLKNGNIFLLENGSNTQQFKNPQEHTLLDEPSFGYAPSSYCTLDKLRPFLGENVRFKGTMIDMGSLIRISNGHVAEMEVIAHLWAGQNLNFIPGMSRFLSEEYSPGISPDCNFVLSSQTIVSSCHELSIFGIDVAVHDFPSLYDLKVIRFIGMIDEISPAHLLEFIDGIGKYDSKIMTVCYYCGENPSRMHIGNIRQAFNSSLTPNPHKIIFVQSEDINEIVQFRDVNSSTGEALEMRAFMDQEKSDVCNVIGFSLSCNIYSLERKKLEKH</sequence>
<evidence type="ECO:0000313" key="2">
    <source>
        <dbReference type="Proteomes" id="UP001201812"/>
    </source>
</evidence>
<name>A0AAD4MPV9_9BILA</name>
<dbReference type="EMBL" id="JAKKPZ010000271">
    <property type="protein sequence ID" value="KAI1697361.1"/>
    <property type="molecule type" value="Genomic_DNA"/>
</dbReference>
<evidence type="ECO:0000313" key="1">
    <source>
        <dbReference type="EMBL" id="KAI1697361.1"/>
    </source>
</evidence>
<gene>
    <name evidence="1" type="ORF">DdX_18535</name>
</gene>
<reference evidence="1" key="1">
    <citation type="submission" date="2022-01" db="EMBL/GenBank/DDBJ databases">
        <title>Genome Sequence Resource for Two Populations of Ditylenchus destructor, the Migratory Endoparasitic Phytonematode.</title>
        <authorList>
            <person name="Zhang H."/>
            <person name="Lin R."/>
            <person name="Xie B."/>
        </authorList>
    </citation>
    <scope>NUCLEOTIDE SEQUENCE</scope>
    <source>
        <strain evidence="1">BazhouSP</strain>
    </source>
</reference>
<protein>
    <recommendedName>
        <fullName evidence="3">F-box domain-containing protein</fullName>
    </recommendedName>
</protein>